<dbReference type="Proteomes" id="UP000076577">
    <property type="component" value="Unassembled WGS sequence"/>
</dbReference>
<name>A0A165VU42_9HYPH</name>
<sequence length="70" mass="7651">MTVSKTAKPSRVRDCYMANQHAGHVRTPKGFTWHHDGANPGTLQLVDSIMHNAFPHSGGVSVIKEQLKNG</sequence>
<dbReference type="RefSeq" id="WP_161941240.1">
    <property type="nucleotide sequence ID" value="NZ_FOFM01000051.1"/>
</dbReference>
<evidence type="ECO:0008006" key="3">
    <source>
        <dbReference type="Google" id="ProtNLM"/>
    </source>
</evidence>
<comment type="caution">
    <text evidence="1">The sequence shown here is derived from an EMBL/GenBank/DDBJ whole genome shotgun (WGS) entry which is preliminary data.</text>
</comment>
<protein>
    <recommendedName>
        <fullName evidence="3">HNH endonuclease</fullName>
    </recommendedName>
</protein>
<dbReference type="AlphaFoldDB" id="A0A165VU42"/>
<evidence type="ECO:0000313" key="1">
    <source>
        <dbReference type="EMBL" id="KZL15446.1"/>
    </source>
</evidence>
<accession>A0A165VU42</accession>
<evidence type="ECO:0000313" key="2">
    <source>
        <dbReference type="Proteomes" id="UP000076577"/>
    </source>
</evidence>
<organism evidence="1 2">
    <name type="scientific">Pseudovibrio axinellae</name>
    <dbReference type="NCBI Taxonomy" id="989403"/>
    <lineage>
        <taxon>Bacteria</taxon>
        <taxon>Pseudomonadati</taxon>
        <taxon>Pseudomonadota</taxon>
        <taxon>Alphaproteobacteria</taxon>
        <taxon>Hyphomicrobiales</taxon>
        <taxon>Stappiaceae</taxon>
        <taxon>Pseudovibrio</taxon>
    </lineage>
</organism>
<dbReference type="PATRIC" id="fig|989403.3.peg.4015"/>
<dbReference type="InterPro" id="IPR032869">
    <property type="entry name" value="WHH_dom_containing"/>
</dbReference>
<dbReference type="STRING" id="989403.SAMN05421798_1511"/>
<gene>
    <name evidence="1" type="ORF">PsAD2_03702</name>
</gene>
<keyword evidence="2" id="KW-1185">Reference proteome</keyword>
<dbReference type="EMBL" id="LMCB01000074">
    <property type="protein sequence ID" value="KZL15446.1"/>
    <property type="molecule type" value="Genomic_DNA"/>
</dbReference>
<reference evidence="1 2" key="1">
    <citation type="journal article" date="2016" name="Front. Microbiol.">
        <title>Comparative Genomic Analysis Reveals a Diverse Repertoire of Genes Involved in Prokaryote-Eukaryote Interactions within the Pseudovibrio Genus.</title>
        <authorList>
            <person name="Romano S."/>
            <person name="Fernandez-Guerra A."/>
            <person name="Reen F.J."/>
            <person name="Glockner F.O."/>
            <person name="Crowley S.P."/>
            <person name="O'Sullivan O."/>
            <person name="Cotter P.D."/>
            <person name="Adams C."/>
            <person name="Dobson A.D."/>
            <person name="O'Gara F."/>
        </authorList>
    </citation>
    <scope>NUCLEOTIDE SEQUENCE [LARGE SCALE GENOMIC DNA]</scope>
    <source>
        <strain evidence="1 2">Ad2</strain>
    </source>
</reference>
<proteinExistence type="predicted"/>
<dbReference type="Pfam" id="PF14414">
    <property type="entry name" value="WHH"/>
    <property type="match status" value="1"/>
</dbReference>
<dbReference type="OrthoDB" id="9182528at2"/>